<proteinExistence type="inferred from homology"/>
<keyword evidence="2" id="KW-0436">Ligase</keyword>
<reference evidence="11 12" key="1">
    <citation type="journal article" date="2014" name="Int. J. Syst. Evol. Microbiol.">
        <title>Nocardia vulneris sp. nov., isolated from wounds of human patients in North America.</title>
        <authorList>
            <person name="Lasker B.A."/>
            <person name="Bell M."/>
            <person name="Klenk H.P."/>
            <person name="Sproer C."/>
            <person name="Schumann C."/>
            <person name="Schumann P."/>
            <person name="Brown J.M."/>
        </authorList>
    </citation>
    <scope>NUCLEOTIDE SEQUENCE [LARGE SCALE GENOMIC DNA]</scope>
    <source>
        <strain evidence="11 12">W9851</strain>
    </source>
</reference>
<accession>A0ABR4Z9M6</accession>
<keyword evidence="3" id="KW-0547">Nucleotide-binding</keyword>
<organism evidence="11 12">
    <name type="scientific">Nocardia vulneris</name>
    <dbReference type="NCBI Taxonomy" id="1141657"/>
    <lineage>
        <taxon>Bacteria</taxon>
        <taxon>Bacillati</taxon>
        <taxon>Actinomycetota</taxon>
        <taxon>Actinomycetes</taxon>
        <taxon>Mycobacteriales</taxon>
        <taxon>Nocardiaceae</taxon>
        <taxon>Nocardia</taxon>
    </lineage>
</organism>
<evidence type="ECO:0000313" key="12">
    <source>
        <dbReference type="Proteomes" id="UP000031364"/>
    </source>
</evidence>
<keyword evidence="5" id="KW-0648">Protein biosynthesis</keyword>
<dbReference type="InterPro" id="IPR002319">
    <property type="entry name" value="Phenylalanyl-tRNA_Synthase"/>
</dbReference>
<evidence type="ECO:0000256" key="6">
    <source>
        <dbReference type="ARBA" id="ARBA00022946"/>
    </source>
</evidence>
<dbReference type="InterPro" id="IPR006195">
    <property type="entry name" value="aa-tRNA-synth_II"/>
</dbReference>
<keyword evidence="12" id="KW-1185">Reference proteome</keyword>
<protein>
    <recommendedName>
        <fullName evidence="8">Phenylalanyl-tRNA synthetase</fullName>
    </recommendedName>
</protein>
<dbReference type="EMBL" id="JNFP01000040">
    <property type="protein sequence ID" value="KIA61802.1"/>
    <property type="molecule type" value="Genomic_DNA"/>
</dbReference>
<dbReference type="PROSITE" id="PS51447">
    <property type="entry name" value="FDX_ACB"/>
    <property type="match status" value="1"/>
</dbReference>
<keyword evidence="7" id="KW-0030">Aminoacyl-tRNA synthetase</keyword>
<dbReference type="SMART" id="SM00896">
    <property type="entry name" value="FDX-ACB"/>
    <property type="match status" value="1"/>
</dbReference>
<comment type="similarity">
    <text evidence="1">Belongs to the class-II aminoacyl-tRNA synthetase family.</text>
</comment>
<evidence type="ECO:0000256" key="1">
    <source>
        <dbReference type="ARBA" id="ARBA00008226"/>
    </source>
</evidence>
<name>A0ABR4Z9M6_9NOCA</name>
<evidence type="ECO:0000259" key="9">
    <source>
        <dbReference type="PROSITE" id="PS50862"/>
    </source>
</evidence>
<evidence type="ECO:0000256" key="4">
    <source>
        <dbReference type="ARBA" id="ARBA00022840"/>
    </source>
</evidence>
<keyword evidence="4" id="KW-0067">ATP-binding</keyword>
<dbReference type="Gene3D" id="3.30.930.10">
    <property type="entry name" value="Bira Bifunctional Protein, Domain 2"/>
    <property type="match status" value="1"/>
</dbReference>
<dbReference type="Gene3D" id="3.30.70.380">
    <property type="entry name" value="Ferrodoxin-fold anticodon-binding domain"/>
    <property type="match status" value="1"/>
</dbReference>
<feature type="domain" description="FDX-ACB" evidence="10">
    <location>
        <begin position="265"/>
        <end position="371"/>
    </location>
</feature>
<dbReference type="InterPro" id="IPR045864">
    <property type="entry name" value="aa-tRNA-synth_II/BPL/LPL"/>
</dbReference>
<comment type="caution">
    <text evidence="11">The sequence shown here is derived from an EMBL/GenBank/DDBJ whole genome shotgun (WGS) entry which is preliminary data.</text>
</comment>
<evidence type="ECO:0000256" key="8">
    <source>
        <dbReference type="ARBA" id="ARBA00031194"/>
    </source>
</evidence>
<feature type="domain" description="Aminoacyl-transfer RNA synthetases class-II family profile" evidence="9">
    <location>
        <begin position="119"/>
        <end position="260"/>
    </location>
</feature>
<evidence type="ECO:0000256" key="7">
    <source>
        <dbReference type="ARBA" id="ARBA00023146"/>
    </source>
</evidence>
<evidence type="ECO:0000256" key="5">
    <source>
        <dbReference type="ARBA" id="ARBA00022917"/>
    </source>
</evidence>
<keyword evidence="6" id="KW-0809">Transit peptide</keyword>
<dbReference type="Proteomes" id="UP000031364">
    <property type="component" value="Unassembled WGS sequence"/>
</dbReference>
<gene>
    <name evidence="11" type="ORF">FG87_29210</name>
</gene>
<dbReference type="PROSITE" id="PS50862">
    <property type="entry name" value="AA_TRNA_LIGASE_II"/>
    <property type="match status" value="1"/>
</dbReference>
<dbReference type="Pfam" id="PF01409">
    <property type="entry name" value="tRNA-synt_2d"/>
    <property type="match status" value="1"/>
</dbReference>
<dbReference type="SUPFAM" id="SSF54991">
    <property type="entry name" value="Anticodon-binding domain of PheRS"/>
    <property type="match status" value="1"/>
</dbReference>
<evidence type="ECO:0000259" key="10">
    <source>
        <dbReference type="PROSITE" id="PS51447"/>
    </source>
</evidence>
<evidence type="ECO:0000313" key="11">
    <source>
        <dbReference type="EMBL" id="KIA61802.1"/>
    </source>
</evidence>
<evidence type="ECO:0000256" key="2">
    <source>
        <dbReference type="ARBA" id="ARBA00022598"/>
    </source>
</evidence>
<dbReference type="RefSeq" id="WP_043676887.1">
    <property type="nucleotide sequence ID" value="NZ_BDCI01000047.1"/>
</dbReference>
<dbReference type="InterPro" id="IPR036690">
    <property type="entry name" value="Fdx_antiC-bd_sf"/>
</dbReference>
<dbReference type="InterPro" id="IPR005121">
    <property type="entry name" value="Fdx_antiC-bd"/>
</dbReference>
<evidence type="ECO:0000256" key="3">
    <source>
        <dbReference type="ARBA" id="ARBA00022741"/>
    </source>
</evidence>
<dbReference type="SUPFAM" id="SSF55681">
    <property type="entry name" value="Class II aaRS and biotin synthetases"/>
    <property type="match status" value="1"/>
</dbReference>
<sequence>MPAYLTTLDLSRALTVRDLSDAAQGPHAMQQLLDELVAALTAPAGPTVRIVRNSPIVAVADNYDKLGYDPADVTRDARYTRYLSPTAMLRSHTTADIPAALRRYAEIRTVTDELIVVPGLAYRRDVVDRSHVGEPHQLDLWRLRSRPDIGEADLQEMIARLVAAVLPGAVWRTTPAVHPYTALGRQVDVRLGDDWLELAECGLIAEHILAGAGLDPGRWSGTALGLGLDRALMLRKGIPDIRYLRSADPRIAQQLRDLTPWRPVSMLPPIRRDLSVVIADHTDDETLGDTVRKVLHDRLDDIESVLVTARTPYDRLPDSARERLGIRPGQANAVVRLTLRPLTRTLTDEQANAIRNEVYRAIHIGPRLELA</sequence>